<evidence type="ECO:0000256" key="6">
    <source>
        <dbReference type="RuleBase" id="RU000646"/>
    </source>
</evidence>
<dbReference type="InterPro" id="IPR019815">
    <property type="entry name" value="Translation_initiation_fac_3_C"/>
</dbReference>
<evidence type="ECO:0000256" key="2">
    <source>
        <dbReference type="ARBA" id="ARBA00022540"/>
    </source>
</evidence>
<reference evidence="10" key="1">
    <citation type="submission" date="2017-09" db="EMBL/GenBank/DDBJ databases">
        <title>Depth-based differentiation of microbial function through sediment-hosted aquifers and enrichment of novel symbionts in the deep terrestrial subsurface.</title>
        <authorList>
            <person name="Probst A.J."/>
            <person name="Ladd B."/>
            <person name="Jarett J.K."/>
            <person name="Geller-Mcgrath D.E."/>
            <person name="Sieber C.M.K."/>
            <person name="Emerson J.B."/>
            <person name="Anantharaman K."/>
            <person name="Thomas B.C."/>
            <person name="Malmstrom R."/>
            <person name="Stieglmeier M."/>
            <person name="Klingl A."/>
            <person name="Woyke T."/>
            <person name="Ryan C.M."/>
            <person name="Banfield J.F."/>
        </authorList>
    </citation>
    <scope>NUCLEOTIDE SEQUENCE [LARGE SCALE GENOMIC DNA]</scope>
</reference>
<name>A0A2M7T5X4_9ACTN</name>
<evidence type="ECO:0000259" key="8">
    <source>
        <dbReference type="Pfam" id="PF05198"/>
    </source>
</evidence>
<dbReference type="Proteomes" id="UP000230956">
    <property type="component" value="Unassembled WGS sequence"/>
</dbReference>
<evidence type="ECO:0000259" key="7">
    <source>
        <dbReference type="Pfam" id="PF00707"/>
    </source>
</evidence>
<evidence type="ECO:0000313" key="9">
    <source>
        <dbReference type="EMBL" id="PIZ35730.1"/>
    </source>
</evidence>
<dbReference type="GO" id="GO:0003743">
    <property type="term" value="F:translation initiation factor activity"/>
    <property type="evidence" value="ECO:0007669"/>
    <property type="project" value="UniProtKB-UniRule"/>
</dbReference>
<keyword evidence="3 4" id="KW-0648">Protein biosynthesis</keyword>
<dbReference type="InterPro" id="IPR036787">
    <property type="entry name" value="T_IF-3_N_sf"/>
</dbReference>
<dbReference type="GO" id="GO:0043022">
    <property type="term" value="F:ribosome binding"/>
    <property type="evidence" value="ECO:0007669"/>
    <property type="project" value="UniProtKB-ARBA"/>
</dbReference>
<dbReference type="InterPro" id="IPR019814">
    <property type="entry name" value="Translation_initiation_fac_3_N"/>
</dbReference>
<dbReference type="GO" id="GO:0005829">
    <property type="term" value="C:cytosol"/>
    <property type="evidence" value="ECO:0007669"/>
    <property type="project" value="TreeGrafter"/>
</dbReference>
<evidence type="ECO:0000256" key="4">
    <source>
        <dbReference type="HAMAP-Rule" id="MF_00080"/>
    </source>
</evidence>
<proteinExistence type="inferred from homology"/>
<dbReference type="SUPFAM" id="SSF55200">
    <property type="entry name" value="Translation initiation factor IF3, C-terminal domain"/>
    <property type="match status" value="1"/>
</dbReference>
<dbReference type="Gene3D" id="3.30.110.10">
    <property type="entry name" value="Translation initiation factor 3 (IF-3), C-terminal domain"/>
    <property type="match status" value="1"/>
</dbReference>
<gene>
    <name evidence="4" type="primary">infC</name>
    <name evidence="9" type="ORF">COY37_09810</name>
</gene>
<dbReference type="AlphaFoldDB" id="A0A2M7T5X4"/>
<dbReference type="GO" id="GO:0016020">
    <property type="term" value="C:membrane"/>
    <property type="evidence" value="ECO:0007669"/>
    <property type="project" value="TreeGrafter"/>
</dbReference>
<dbReference type="NCBIfam" id="TIGR00168">
    <property type="entry name" value="infC"/>
    <property type="match status" value="1"/>
</dbReference>
<feature type="domain" description="Translation initiation factor 3 C-terminal" evidence="7">
    <location>
        <begin position="84"/>
        <end position="167"/>
    </location>
</feature>
<feature type="domain" description="Translation initiation factor 3 N-terminal" evidence="8">
    <location>
        <begin position="7"/>
        <end position="75"/>
    </location>
</feature>
<dbReference type="InterPro" id="IPR001288">
    <property type="entry name" value="Translation_initiation_fac_3"/>
</dbReference>
<dbReference type="Pfam" id="PF05198">
    <property type="entry name" value="IF3_N"/>
    <property type="match status" value="1"/>
</dbReference>
<comment type="caution">
    <text evidence="9">The sequence shown here is derived from an EMBL/GenBank/DDBJ whole genome shotgun (WGS) entry which is preliminary data.</text>
</comment>
<comment type="function">
    <text evidence="4 6">IF-3 binds to the 30S ribosomal subunit and shifts the equilibrium between 70S ribosomes and their 50S and 30S subunits in favor of the free subunits, thus enhancing the availability of 30S subunits on which protein synthesis initiation begins.</text>
</comment>
<protein>
    <recommendedName>
        <fullName evidence="4 5">Translation initiation factor IF-3</fullName>
    </recommendedName>
</protein>
<dbReference type="SUPFAM" id="SSF54364">
    <property type="entry name" value="Translation initiation factor IF3, N-terminal domain"/>
    <property type="match status" value="1"/>
</dbReference>
<sequence length="175" mass="20019">MATDARVNEKIRTPRVRLISDDGTQLGIKPTDEALRIAYDAGLDLVEVAPQADPPVCRIMDYGKYRYEQTQKMKRAKKHSATMMLKEMKLRPKIDSHDYEVKKKHIVRFLEDGAKVKVTIMFRGREMAHTDLGRKLLDRIVEEVSELGKVEAYPKLDGRNMIMVLAPIVKAVVPE</sequence>
<dbReference type="PANTHER" id="PTHR10938">
    <property type="entry name" value="TRANSLATION INITIATION FACTOR IF-3"/>
    <property type="match status" value="1"/>
</dbReference>
<dbReference type="PANTHER" id="PTHR10938:SF0">
    <property type="entry name" value="TRANSLATION INITIATION FACTOR IF-3, MITOCHONDRIAL"/>
    <property type="match status" value="1"/>
</dbReference>
<dbReference type="FunFam" id="3.10.20.80:FF:000001">
    <property type="entry name" value="Translation initiation factor IF-3"/>
    <property type="match status" value="1"/>
</dbReference>
<dbReference type="InterPro" id="IPR019813">
    <property type="entry name" value="Translation_initiation_fac3_CS"/>
</dbReference>
<comment type="similarity">
    <text evidence="1 4 6">Belongs to the IF-3 family.</text>
</comment>
<dbReference type="EMBL" id="PFNG01000227">
    <property type="protein sequence ID" value="PIZ35730.1"/>
    <property type="molecule type" value="Genomic_DNA"/>
</dbReference>
<dbReference type="RefSeq" id="WP_286678146.1">
    <property type="nucleotide sequence ID" value="NZ_MNXI01000062.1"/>
</dbReference>
<evidence type="ECO:0000313" key="10">
    <source>
        <dbReference type="Proteomes" id="UP000230956"/>
    </source>
</evidence>
<evidence type="ECO:0000256" key="5">
    <source>
        <dbReference type="NCBIfam" id="TIGR00168"/>
    </source>
</evidence>
<dbReference type="InterPro" id="IPR036788">
    <property type="entry name" value="T_IF-3_C_sf"/>
</dbReference>
<comment type="subunit">
    <text evidence="4 6">Monomer.</text>
</comment>
<evidence type="ECO:0000256" key="3">
    <source>
        <dbReference type="ARBA" id="ARBA00022917"/>
    </source>
</evidence>
<dbReference type="HAMAP" id="MF_00080">
    <property type="entry name" value="IF_3"/>
    <property type="match status" value="1"/>
</dbReference>
<dbReference type="Gene3D" id="3.10.20.80">
    <property type="entry name" value="Translation initiation factor 3 (IF-3), N-terminal domain"/>
    <property type="match status" value="1"/>
</dbReference>
<dbReference type="GO" id="GO:0032790">
    <property type="term" value="P:ribosome disassembly"/>
    <property type="evidence" value="ECO:0007669"/>
    <property type="project" value="TreeGrafter"/>
</dbReference>
<keyword evidence="2 4" id="KW-0396">Initiation factor</keyword>
<organism evidence="9 10">
    <name type="scientific">Candidatus Aquicultor secundus</name>
    <dbReference type="NCBI Taxonomy" id="1973895"/>
    <lineage>
        <taxon>Bacteria</taxon>
        <taxon>Bacillati</taxon>
        <taxon>Actinomycetota</taxon>
        <taxon>Candidatus Aquicultoria</taxon>
        <taxon>Candidatus Aquicultorales</taxon>
        <taxon>Candidatus Aquicultoraceae</taxon>
        <taxon>Candidatus Aquicultor</taxon>
    </lineage>
</organism>
<evidence type="ECO:0000256" key="1">
    <source>
        <dbReference type="ARBA" id="ARBA00005439"/>
    </source>
</evidence>
<accession>A0A2M7T5X4</accession>
<comment type="subcellular location">
    <subcellularLocation>
        <location evidence="4 6">Cytoplasm</location>
    </subcellularLocation>
</comment>
<dbReference type="Pfam" id="PF00707">
    <property type="entry name" value="IF3_C"/>
    <property type="match status" value="1"/>
</dbReference>
<dbReference type="FunFam" id="3.30.110.10:FF:000001">
    <property type="entry name" value="Translation initiation factor IF-3"/>
    <property type="match status" value="1"/>
</dbReference>
<keyword evidence="4" id="KW-0963">Cytoplasm</keyword>
<dbReference type="PROSITE" id="PS00938">
    <property type="entry name" value="IF3"/>
    <property type="match status" value="1"/>
</dbReference>